<evidence type="ECO:0008006" key="3">
    <source>
        <dbReference type="Google" id="ProtNLM"/>
    </source>
</evidence>
<dbReference type="AlphaFoldDB" id="A0A6A5WJ39"/>
<keyword evidence="2" id="KW-1185">Reference proteome</keyword>
<evidence type="ECO:0000313" key="1">
    <source>
        <dbReference type="EMBL" id="KAF2000954.1"/>
    </source>
</evidence>
<dbReference type="Proteomes" id="UP000799779">
    <property type="component" value="Unassembled WGS sequence"/>
</dbReference>
<dbReference type="EMBL" id="ML977586">
    <property type="protein sequence ID" value="KAF2000954.1"/>
    <property type="molecule type" value="Genomic_DNA"/>
</dbReference>
<dbReference type="OrthoDB" id="1744869at2759"/>
<name>A0A6A5WJ39_9PLEO</name>
<proteinExistence type="predicted"/>
<protein>
    <recommendedName>
        <fullName evidence="3">V-type c subunit family protein</fullName>
    </recommendedName>
</protein>
<reference evidence="1" key="1">
    <citation type="journal article" date="2020" name="Stud. Mycol.">
        <title>101 Dothideomycetes genomes: a test case for predicting lifestyles and emergence of pathogens.</title>
        <authorList>
            <person name="Haridas S."/>
            <person name="Albert R."/>
            <person name="Binder M."/>
            <person name="Bloem J."/>
            <person name="Labutti K."/>
            <person name="Salamov A."/>
            <person name="Andreopoulos B."/>
            <person name="Baker S."/>
            <person name="Barry K."/>
            <person name="Bills G."/>
            <person name="Bluhm B."/>
            <person name="Cannon C."/>
            <person name="Castanera R."/>
            <person name="Culley D."/>
            <person name="Daum C."/>
            <person name="Ezra D."/>
            <person name="Gonzalez J."/>
            <person name="Henrissat B."/>
            <person name="Kuo A."/>
            <person name="Liang C."/>
            <person name="Lipzen A."/>
            <person name="Lutzoni F."/>
            <person name="Magnuson J."/>
            <person name="Mondo S."/>
            <person name="Nolan M."/>
            <person name="Ohm R."/>
            <person name="Pangilinan J."/>
            <person name="Park H.-J."/>
            <person name="Ramirez L."/>
            <person name="Alfaro M."/>
            <person name="Sun H."/>
            <person name="Tritt A."/>
            <person name="Yoshinaga Y."/>
            <person name="Zwiers L.-H."/>
            <person name="Turgeon B."/>
            <person name="Goodwin S."/>
            <person name="Spatafora J."/>
            <person name="Crous P."/>
            <person name="Grigoriev I."/>
        </authorList>
    </citation>
    <scope>NUCLEOTIDE SEQUENCE</scope>
    <source>
        <strain evidence="1">CBS 123094</strain>
    </source>
</reference>
<organism evidence="1 2">
    <name type="scientific">Amniculicola lignicola CBS 123094</name>
    <dbReference type="NCBI Taxonomy" id="1392246"/>
    <lineage>
        <taxon>Eukaryota</taxon>
        <taxon>Fungi</taxon>
        <taxon>Dikarya</taxon>
        <taxon>Ascomycota</taxon>
        <taxon>Pezizomycotina</taxon>
        <taxon>Dothideomycetes</taxon>
        <taxon>Pleosporomycetidae</taxon>
        <taxon>Pleosporales</taxon>
        <taxon>Amniculicolaceae</taxon>
        <taxon>Amniculicola</taxon>
    </lineage>
</organism>
<gene>
    <name evidence="1" type="ORF">P154DRAFT_191386</name>
</gene>
<evidence type="ECO:0000313" key="2">
    <source>
        <dbReference type="Proteomes" id="UP000799779"/>
    </source>
</evidence>
<accession>A0A6A5WJ39</accession>
<sequence length="506" mass="55595">MSPVSRSNWQDEHGLAVFFLTPSFAKWLHGDETFLKKALAHIYPPVESTARVQALVAVVDKLPVPQYLNLGLPNLDLVNQREQYPPVWDTGLEGVTYRTMSLADASRSVVRSTRDQKGTLSFISSGFHSRRVSSTKTLELPLANTVFQTGSTTTMALSSWEWGPESNFVRKEKSDLVHQAIHIYDSPPYPAFDPKMPNSLSTTSIPLVPLTIPRVVEASMGNILRRITGPDGESATASEELEQMVPQYFAARGLTPQSISVWALLIPHSETSFIEDQTASILQSSQLSNHLVKLSEPWQSLWSSNPPIWNDLGQQAISRGARLHRVISGGGGWGKKAGLLSLDPSINGLEHADSSTESFAEGPEDLSSALQEVVRPGDSIQFFASPIPDDALPADEDVLRKLDTDTAVDQACTVWGWEFGTVPSTVDAVPNSSWQHRNKSTSNQIYVTRNCFGALAEGGMTLRESRSDRLDGAESVEQTQVDVPFSRFSLAVFEHRDPATKVRESP</sequence>